<evidence type="ECO:0000256" key="2">
    <source>
        <dbReference type="ARBA" id="ARBA00023277"/>
    </source>
</evidence>
<dbReference type="CDD" id="cd02850">
    <property type="entry name" value="E_set_Cellulase_N"/>
    <property type="match status" value="1"/>
</dbReference>
<dbReference type="InterPro" id="IPR008928">
    <property type="entry name" value="6-hairpin_glycosidase_sf"/>
</dbReference>
<name>A0ABU3CDJ1_9FLAO</name>
<keyword evidence="3" id="KW-0624">Polysaccharide degradation</keyword>
<evidence type="ECO:0000313" key="6">
    <source>
        <dbReference type="EMBL" id="MDT0644110.1"/>
    </source>
</evidence>
<comment type="similarity">
    <text evidence="1">Belongs to the glycosyl hydrolase 9 (cellulase E) family.</text>
</comment>
<dbReference type="EMBL" id="JAVRHQ010000021">
    <property type="protein sequence ID" value="MDT0644110.1"/>
    <property type="molecule type" value="Genomic_DNA"/>
</dbReference>
<feature type="domain" description="Glycoside hydrolase family 9" evidence="4">
    <location>
        <begin position="400"/>
        <end position="777"/>
    </location>
</feature>
<reference evidence="6 7" key="1">
    <citation type="submission" date="2023-09" db="EMBL/GenBank/DDBJ databases">
        <authorList>
            <person name="Rey-Velasco X."/>
        </authorList>
    </citation>
    <scope>NUCLEOTIDE SEQUENCE [LARGE SCALE GENOMIC DNA]</scope>
    <source>
        <strain evidence="6 7">F363</strain>
    </source>
</reference>
<dbReference type="SUPFAM" id="SSF48208">
    <property type="entry name" value="Six-hairpin glycosidases"/>
    <property type="match status" value="1"/>
</dbReference>
<evidence type="ECO:0000256" key="3">
    <source>
        <dbReference type="ARBA" id="ARBA00023326"/>
    </source>
</evidence>
<dbReference type="Pfam" id="PF02927">
    <property type="entry name" value="CelD_N"/>
    <property type="match status" value="1"/>
</dbReference>
<gene>
    <name evidence="6" type="ORF">RM553_14835</name>
</gene>
<dbReference type="Proteomes" id="UP001262889">
    <property type="component" value="Unassembled WGS sequence"/>
</dbReference>
<dbReference type="InterPro" id="IPR014756">
    <property type="entry name" value="Ig_E-set"/>
</dbReference>
<keyword evidence="7" id="KW-1185">Reference proteome</keyword>
<accession>A0ABU3CDJ1</accession>
<comment type="caution">
    <text evidence="6">The sequence shown here is derived from an EMBL/GenBank/DDBJ whole genome shotgun (WGS) entry which is preliminary data.</text>
</comment>
<proteinExistence type="inferred from homology"/>
<dbReference type="RefSeq" id="WP_311535729.1">
    <property type="nucleotide sequence ID" value="NZ_JAVRHQ010000021.1"/>
</dbReference>
<evidence type="ECO:0000313" key="7">
    <source>
        <dbReference type="Proteomes" id="UP001262889"/>
    </source>
</evidence>
<organism evidence="6 7">
    <name type="scientific">Autumnicola tepida</name>
    <dbReference type="NCBI Taxonomy" id="3075595"/>
    <lineage>
        <taxon>Bacteria</taxon>
        <taxon>Pseudomonadati</taxon>
        <taxon>Bacteroidota</taxon>
        <taxon>Flavobacteriia</taxon>
        <taxon>Flavobacteriales</taxon>
        <taxon>Flavobacteriaceae</taxon>
        <taxon>Autumnicola</taxon>
    </lineage>
</organism>
<dbReference type="InterPro" id="IPR013783">
    <property type="entry name" value="Ig-like_fold"/>
</dbReference>
<protein>
    <submittedName>
        <fullName evidence="6">Glycoside hydrolase family 9 protein</fullName>
    </submittedName>
</protein>
<keyword evidence="6" id="KW-0378">Hydrolase</keyword>
<dbReference type="InterPro" id="IPR004197">
    <property type="entry name" value="Cellulase_Ig-like"/>
</dbReference>
<sequence>MKQNYFPSAEKFKLLSPIRFQKFALSIIISIVFGTSVFAQDTRLSLNEKEYFEAPGVNILAFSNWYNGLFSDSKISGIEIIHHGERTATNGDVRLHATPEQWDAIPTFTERKVDKATGRVDTYQSYPDYDFNYMIRAEAKNDGVLLSVHLENPLPEDLVGKAGFNLEFVPSAYWEKTYFMDNKSGLFPMYPSSDMERNAFGNTAPKPFAKGNKLVLGPGDPERRVTITSENLPLMLHDGRDKAQNGWYVVRSLLPAGKTGKVLEWFVAPNAIPNWTRKPVITHSQVGYHPAQNKVAVIELDDNAIPEKTATLKKITPSGKEVDVKNGSLQDWGKYTRYNYTTFDFSEVKEPGTYVIEYGKETSTPFRIAEDVYDEAWHPTNDIYFPVQMDHMLVNEAYRVWHGASHLDDALQAPVDHEHFDLYAQGPTTDTPYEPGEHIPGLNIGGWYDAGDYDIRTQTQYDVVLNLVHAYEDFNLDRDQTLVDYDSKYVDLHTPDGKPDVLQQVEHGTLALIAQHRAVGHAIPGIIVPDISQYTHLGDGLTMTDNLIYDESMDSLESNGYKSGKFDDRWAFTSKSTALNYGSIAALAAASRILSGYNDTLSIESLDTAEKVWKEEHSKEPDLFHHGNTTGGNLEDEEIKAAVELLLATKDQEYADRLKELWPVIDSNFASHAGLAIKALPFMDSTFKEKLRARTEAYKTELDSFSAENPFGVPIGRGGWAGNGQIISFALNNYLLHTAFPELIDKEYVFKGLNYIYGTHPDSSISFVSGVGTKSKKVAYGMNRADFSFIAGGIVPGVLILKPDFPENREDWPFLWGENEYVINVGARYIYLVNAVKSLLDE</sequence>
<dbReference type="Gene3D" id="2.60.40.10">
    <property type="entry name" value="Immunoglobulins"/>
    <property type="match status" value="1"/>
</dbReference>
<dbReference type="Gene3D" id="1.50.10.10">
    <property type="match status" value="1"/>
</dbReference>
<dbReference type="GO" id="GO:0016787">
    <property type="term" value="F:hydrolase activity"/>
    <property type="evidence" value="ECO:0007669"/>
    <property type="project" value="UniProtKB-KW"/>
</dbReference>
<dbReference type="SUPFAM" id="SSF81296">
    <property type="entry name" value="E set domains"/>
    <property type="match status" value="1"/>
</dbReference>
<evidence type="ECO:0000259" key="5">
    <source>
        <dbReference type="Pfam" id="PF02927"/>
    </source>
</evidence>
<evidence type="ECO:0000256" key="1">
    <source>
        <dbReference type="ARBA" id="ARBA00007072"/>
    </source>
</evidence>
<dbReference type="InterPro" id="IPR001701">
    <property type="entry name" value="Glyco_hydro_9"/>
</dbReference>
<dbReference type="InterPro" id="IPR012341">
    <property type="entry name" value="6hp_glycosidase-like_sf"/>
</dbReference>
<dbReference type="Pfam" id="PF00759">
    <property type="entry name" value="Glyco_hydro_9"/>
    <property type="match status" value="1"/>
</dbReference>
<keyword evidence="2" id="KW-0119">Carbohydrate metabolism</keyword>
<evidence type="ECO:0000259" key="4">
    <source>
        <dbReference type="Pfam" id="PF00759"/>
    </source>
</evidence>
<feature type="domain" description="Cellulase Ig-like" evidence="5">
    <location>
        <begin position="279"/>
        <end position="363"/>
    </location>
</feature>